<sequence length="238" mass="26919">MEKRLGKDQKGPIFSLTGAQLKLYAMLAMFIDHAAVVFIEPQLLLPTGLSSTILGLLYLFLRAIGRIAFPIFCFLLIEGFVHTRSVKAYAGRLTLLAFLSELPFDLALSRQVLDWSHQNVFFTLVAALLALVAIDQDRLPWFKILGPLALMLIAQLGQFDYGYFGVALVVLLYLSRHNRFYQALVGTLASIWEGLGVVIAYFLIYQYNGEKGRANTRWLYFLYPAHLLLYAGLRHLLL</sequence>
<feature type="transmembrane region" description="Helical" evidence="1">
    <location>
        <begin position="59"/>
        <end position="77"/>
    </location>
</feature>
<evidence type="ECO:0000313" key="2">
    <source>
        <dbReference type="EMBL" id="KAA9300482.1"/>
    </source>
</evidence>
<feature type="transmembrane region" description="Helical" evidence="1">
    <location>
        <begin position="148"/>
        <end position="174"/>
    </location>
</feature>
<evidence type="ECO:0000256" key="1">
    <source>
        <dbReference type="SAM" id="Phobius"/>
    </source>
</evidence>
<feature type="transmembrane region" description="Helical" evidence="1">
    <location>
        <begin position="120"/>
        <end position="136"/>
    </location>
</feature>
<protein>
    <recommendedName>
        <fullName evidence="4">Conjugal transfer protein TraX</fullName>
    </recommendedName>
</protein>
<dbReference type="EMBL" id="VYWO01000004">
    <property type="protein sequence ID" value="KAA9300482.1"/>
    <property type="molecule type" value="Genomic_DNA"/>
</dbReference>
<evidence type="ECO:0000313" key="3">
    <source>
        <dbReference type="Proteomes" id="UP000327148"/>
    </source>
</evidence>
<dbReference type="RefSeq" id="WP_070431053.1">
    <property type="nucleotide sequence ID" value="NZ_VYWO01000004.1"/>
</dbReference>
<reference evidence="2 3" key="1">
    <citation type="submission" date="2019-09" db="EMBL/GenBank/DDBJ databases">
        <title>Draft genome sequence assemblies of isolates from the urinary tract.</title>
        <authorList>
            <person name="Mores C.R."/>
            <person name="Putonti C."/>
            <person name="Wolfe A.J."/>
        </authorList>
    </citation>
    <scope>NUCLEOTIDE SEQUENCE [LARGE SCALE GENOMIC DNA]</scope>
    <source>
        <strain evidence="2 3">UMB623</strain>
    </source>
</reference>
<feature type="transmembrane region" description="Helical" evidence="1">
    <location>
        <begin position="180"/>
        <end position="205"/>
    </location>
</feature>
<keyword evidence="1" id="KW-0812">Transmembrane</keyword>
<feature type="transmembrane region" description="Helical" evidence="1">
    <location>
        <begin position="217"/>
        <end position="237"/>
    </location>
</feature>
<dbReference type="Pfam" id="PF05857">
    <property type="entry name" value="TraX"/>
    <property type="match status" value="1"/>
</dbReference>
<dbReference type="OrthoDB" id="9781069at2"/>
<keyword evidence="1" id="KW-0472">Membrane</keyword>
<dbReference type="AlphaFoldDB" id="A0A5N1GI85"/>
<organism evidence="2 3">
    <name type="scientific">Aerococcus sanguinicola</name>
    <dbReference type="NCBI Taxonomy" id="119206"/>
    <lineage>
        <taxon>Bacteria</taxon>
        <taxon>Bacillati</taxon>
        <taxon>Bacillota</taxon>
        <taxon>Bacilli</taxon>
        <taxon>Lactobacillales</taxon>
        <taxon>Aerococcaceae</taxon>
        <taxon>Aerococcus</taxon>
    </lineage>
</organism>
<feature type="transmembrane region" description="Helical" evidence="1">
    <location>
        <begin position="21"/>
        <end position="39"/>
    </location>
</feature>
<dbReference type="InterPro" id="IPR008875">
    <property type="entry name" value="TraX"/>
</dbReference>
<keyword evidence="1" id="KW-1133">Transmembrane helix</keyword>
<name>A0A5N1GI85_9LACT</name>
<accession>A0A5N1GI85</accession>
<proteinExistence type="predicted"/>
<evidence type="ECO:0008006" key="4">
    <source>
        <dbReference type="Google" id="ProtNLM"/>
    </source>
</evidence>
<dbReference type="Proteomes" id="UP000327148">
    <property type="component" value="Unassembled WGS sequence"/>
</dbReference>
<gene>
    <name evidence="2" type="ORF">F6I03_06635</name>
</gene>
<comment type="caution">
    <text evidence="2">The sequence shown here is derived from an EMBL/GenBank/DDBJ whole genome shotgun (WGS) entry which is preliminary data.</text>
</comment>